<proteinExistence type="predicted"/>
<keyword evidence="2" id="KW-1185">Reference proteome</keyword>
<dbReference type="AlphaFoldDB" id="A0A1B0B794"/>
<sequence>MPDKSNMSHILKSTAKASMILQYGILMDDLLFFLNKVMSCSGFVGTFPCHDWIKQR</sequence>
<dbReference type="EnsemblMetazoa" id="GPPI021125-RA">
    <property type="protein sequence ID" value="GPPI021125-PA"/>
    <property type="gene ID" value="GPPI021125"/>
</dbReference>
<reference evidence="1" key="2">
    <citation type="submission" date="2020-05" db="UniProtKB">
        <authorList>
            <consortium name="EnsemblMetazoa"/>
        </authorList>
    </citation>
    <scope>IDENTIFICATION</scope>
    <source>
        <strain evidence="1">IAEA</strain>
    </source>
</reference>
<dbReference type="EMBL" id="JXJN01009433">
    <property type="status" value="NOT_ANNOTATED_CDS"/>
    <property type="molecule type" value="Genomic_DNA"/>
</dbReference>
<accession>A0A1B0B794</accession>
<evidence type="ECO:0000313" key="1">
    <source>
        <dbReference type="EnsemblMetazoa" id="GPPI021125-PA"/>
    </source>
</evidence>
<protein>
    <submittedName>
        <fullName evidence="1">Uncharacterized protein</fullName>
    </submittedName>
</protein>
<name>A0A1B0B794_9MUSC</name>
<organism evidence="1 2">
    <name type="scientific">Glossina palpalis gambiensis</name>
    <dbReference type="NCBI Taxonomy" id="67801"/>
    <lineage>
        <taxon>Eukaryota</taxon>
        <taxon>Metazoa</taxon>
        <taxon>Ecdysozoa</taxon>
        <taxon>Arthropoda</taxon>
        <taxon>Hexapoda</taxon>
        <taxon>Insecta</taxon>
        <taxon>Pterygota</taxon>
        <taxon>Neoptera</taxon>
        <taxon>Endopterygota</taxon>
        <taxon>Diptera</taxon>
        <taxon>Brachycera</taxon>
        <taxon>Muscomorpha</taxon>
        <taxon>Hippoboscoidea</taxon>
        <taxon>Glossinidae</taxon>
        <taxon>Glossina</taxon>
    </lineage>
</organism>
<reference evidence="2" key="1">
    <citation type="submission" date="2015-01" db="EMBL/GenBank/DDBJ databases">
        <authorList>
            <person name="Aksoy S."/>
            <person name="Warren W."/>
            <person name="Wilson R.K."/>
        </authorList>
    </citation>
    <scope>NUCLEOTIDE SEQUENCE [LARGE SCALE GENOMIC DNA]</scope>
    <source>
        <strain evidence="2">IAEA</strain>
    </source>
</reference>
<dbReference type="Proteomes" id="UP000092460">
    <property type="component" value="Unassembled WGS sequence"/>
</dbReference>
<dbReference type="VEuPathDB" id="VectorBase:GPPI021125"/>
<evidence type="ECO:0000313" key="2">
    <source>
        <dbReference type="Proteomes" id="UP000092460"/>
    </source>
</evidence>